<dbReference type="PROSITE" id="PS51257">
    <property type="entry name" value="PROKAR_LIPOPROTEIN"/>
    <property type="match status" value="1"/>
</dbReference>
<name>A0A5D0R696_9FLAO</name>
<dbReference type="AlphaFoldDB" id="A0A5D0R696"/>
<gene>
    <name evidence="1" type="ORF">ES674_12585</name>
</gene>
<comment type="caution">
    <text evidence="1">The sequence shown here is derived from an EMBL/GenBank/DDBJ whole genome shotgun (WGS) entry which is preliminary data.</text>
</comment>
<evidence type="ECO:0000313" key="1">
    <source>
        <dbReference type="EMBL" id="TYB76416.1"/>
    </source>
</evidence>
<protein>
    <submittedName>
        <fullName evidence="1">Collagen-like protein</fullName>
    </submittedName>
</protein>
<proteinExistence type="predicted"/>
<dbReference type="Proteomes" id="UP000323720">
    <property type="component" value="Unassembled WGS sequence"/>
</dbReference>
<dbReference type="EMBL" id="VSKK01000003">
    <property type="protein sequence ID" value="TYB76416.1"/>
    <property type="molecule type" value="Genomic_DNA"/>
</dbReference>
<keyword evidence="2" id="KW-1185">Reference proteome</keyword>
<dbReference type="OrthoDB" id="1524444at2"/>
<evidence type="ECO:0000313" key="2">
    <source>
        <dbReference type="Proteomes" id="UP000323720"/>
    </source>
</evidence>
<dbReference type="RefSeq" id="WP_148404499.1">
    <property type="nucleotide sequence ID" value="NZ_VSKK01000003.1"/>
</dbReference>
<organism evidence="1 2">
    <name type="scientific">Bizionia myxarmorum</name>
    <dbReference type="NCBI Taxonomy" id="291186"/>
    <lineage>
        <taxon>Bacteria</taxon>
        <taxon>Pseudomonadati</taxon>
        <taxon>Bacteroidota</taxon>
        <taxon>Flavobacteriia</taxon>
        <taxon>Flavobacteriales</taxon>
        <taxon>Flavobacteriaceae</taxon>
        <taxon>Bizionia</taxon>
    </lineage>
</organism>
<dbReference type="Gene3D" id="1.20.5.320">
    <property type="entry name" value="6-Phosphogluconate Dehydrogenase, domain 3"/>
    <property type="match status" value="1"/>
</dbReference>
<accession>A0A5D0R696</accession>
<keyword evidence="1" id="KW-0176">Collagen</keyword>
<reference evidence="1 2" key="1">
    <citation type="submission" date="2019-08" db="EMBL/GenBank/DDBJ databases">
        <title>Genomes of Antarctic Bizionia species.</title>
        <authorList>
            <person name="Bowman J.P."/>
        </authorList>
    </citation>
    <scope>NUCLEOTIDE SEQUENCE [LARGE SCALE GENOMIC DNA]</scope>
    <source>
        <strain evidence="1 2">ADA-4</strain>
    </source>
</reference>
<sequence>MKKLLTILFVSALILTSCEGPQGLPGAPGPQGTPGTDGQIEVAPSFEIELDFVASNNFEFFEPYGFTTYASDVTLVYMLWEVNNNQDVWRLLPQTVEFSEGTLVYNFDFTQTNVRFFLDGTVDFNSLDVSWTRNQVFRVVVIPAFNAGKQDFSDLNTVMEAYNITEFEKR</sequence>